<evidence type="ECO:0000256" key="4">
    <source>
        <dbReference type="ARBA" id="ARBA00022807"/>
    </source>
</evidence>
<evidence type="ECO:0000313" key="7">
    <source>
        <dbReference type="EMBL" id="GMH53201.1"/>
    </source>
</evidence>
<dbReference type="AlphaFoldDB" id="A0A9W6ZJF5"/>
<dbReference type="Pfam" id="PF02902">
    <property type="entry name" value="Peptidase_C48"/>
    <property type="match status" value="1"/>
</dbReference>
<comment type="caution">
    <text evidence="7">The sequence shown here is derived from an EMBL/GenBank/DDBJ whole genome shotgun (WGS) entry which is preliminary data.</text>
</comment>
<accession>A0A9W6ZJF5</accession>
<keyword evidence="2" id="KW-0645">Protease</keyword>
<dbReference type="InterPro" id="IPR038765">
    <property type="entry name" value="Papain-like_cys_pep_sf"/>
</dbReference>
<dbReference type="InterPro" id="IPR003653">
    <property type="entry name" value="Peptidase_C48_C"/>
</dbReference>
<evidence type="ECO:0000313" key="8">
    <source>
        <dbReference type="Proteomes" id="UP001162640"/>
    </source>
</evidence>
<organism evidence="7 8">
    <name type="scientific">Triparma laevis f. inornata</name>
    <dbReference type="NCBI Taxonomy" id="1714386"/>
    <lineage>
        <taxon>Eukaryota</taxon>
        <taxon>Sar</taxon>
        <taxon>Stramenopiles</taxon>
        <taxon>Ochrophyta</taxon>
        <taxon>Bolidophyceae</taxon>
        <taxon>Parmales</taxon>
        <taxon>Triparmaceae</taxon>
        <taxon>Triparma</taxon>
    </lineage>
</organism>
<feature type="region of interest" description="Disordered" evidence="5">
    <location>
        <begin position="33"/>
        <end position="52"/>
    </location>
</feature>
<dbReference type="GO" id="GO:0016926">
    <property type="term" value="P:protein desumoylation"/>
    <property type="evidence" value="ECO:0007669"/>
    <property type="project" value="UniProtKB-ARBA"/>
</dbReference>
<comment type="similarity">
    <text evidence="1">Belongs to the peptidase C48 family.</text>
</comment>
<evidence type="ECO:0000256" key="1">
    <source>
        <dbReference type="ARBA" id="ARBA00005234"/>
    </source>
</evidence>
<dbReference type="Proteomes" id="UP001162640">
    <property type="component" value="Unassembled WGS sequence"/>
</dbReference>
<keyword evidence="4" id="KW-0788">Thiol protease</keyword>
<dbReference type="PROSITE" id="PS50600">
    <property type="entry name" value="ULP_PROTEASE"/>
    <property type="match status" value="1"/>
</dbReference>
<dbReference type="PANTHER" id="PTHR46915">
    <property type="entry name" value="UBIQUITIN-LIKE PROTEASE 4-RELATED"/>
    <property type="match status" value="1"/>
</dbReference>
<reference evidence="8" key="1">
    <citation type="journal article" date="2023" name="Commun. Biol.">
        <title>Genome analysis of Parmales, the sister group of diatoms, reveals the evolutionary specialization of diatoms from phago-mixotrophs to photoautotrophs.</title>
        <authorList>
            <person name="Ban H."/>
            <person name="Sato S."/>
            <person name="Yoshikawa S."/>
            <person name="Yamada K."/>
            <person name="Nakamura Y."/>
            <person name="Ichinomiya M."/>
            <person name="Sato N."/>
            <person name="Blanc-Mathieu R."/>
            <person name="Endo H."/>
            <person name="Kuwata A."/>
            <person name="Ogata H."/>
        </authorList>
    </citation>
    <scope>NUCLEOTIDE SEQUENCE [LARGE SCALE GENOMIC DNA]</scope>
</reference>
<proteinExistence type="inferred from homology"/>
<keyword evidence="3" id="KW-0378">Hydrolase</keyword>
<evidence type="ECO:0000256" key="3">
    <source>
        <dbReference type="ARBA" id="ARBA00022801"/>
    </source>
</evidence>
<dbReference type="PANTHER" id="PTHR46915:SF2">
    <property type="entry name" value="UBIQUITIN-LIKE PROTEASE 4"/>
    <property type="match status" value="1"/>
</dbReference>
<sequence length="525" mass="58376">MSSSQSSQMFSIYVPTAAAPVMMFTPTSLDPTSSSSLPSASAASSSIPSDAHSPILSQTTMMLTAMPTMIPKPGLGLRLRNSPYPSHPGVYVKMPDWNVPLKAWLTFSAMIDAMNPENEDDKIKVERSVKKEVFSPDLITKLTGSDGKRQRNVVDKFQRVKNVDAFNVYVHDVYNGEEGGGGKEGENEVIDLSIDLGWGVAYVPDVGDRINLDVNNIRGEAVCRIENEIQRKGKRRKTQISVKEADRCRVNLKGCYLNDTVVNFYGRYISSSNPDTTSSENVYVFPTYFYTKIEGVKGSEQALADLWSDIGFWIPTNLWTLKFVIFPVNYGLHWSTACIVNPGAVFAEDGSLGQPAIIHLDSGKKLKAHSSGDIYKVIRLFLASALIAMNKEEEQELDAEDGDIEKNKEVGEKRKGFVKLTSKNAKKHFTAEKLPGISPANEGKGMPQQSNEDDCGVYLLKSIKALKELADGGFELEKRHVEEKFLKVGKWAQKDIDDFREEVGRIFYDVGVEGRREESLKRQES</sequence>
<dbReference type="Gene3D" id="3.40.395.10">
    <property type="entry name" value="Adenoviral Proteinase, Chain A"/>
    <property type="match status" value="1"/>
</dbReference>
<dbReference type="SUPFAM" id="SSF54001">
    <property type="entry name" value="Cysteine proteinases"/>
    <property type="match status" value="1"/>
</dbReference>
<evidence type="ECO:0000256" key="2">
    <source>
        <dbReference type="ARBA" id="ARBA00022670"/>
    </source>
</evidence>
<protein>
    <recommendedName>
        <fullName evidence="6">Ubiquitin-like protease family profile domain-containing protein</fullName>
    </recommendedName>
</protein>
<feature type="domain" description="Ubiquitin-like protease family profile" evidence="6">
    <location>
        <begin position="240"/>
        <end position="466"/>
    </location>
</feature>
<dbReference type="GO" id="GO:0006508">
    <property type="term" value="P:proteolysis"/>
    <property type="evidence" value="ECO:0007669"/>
    <property type="project" value="UniProtKB-KW"/>
</dbReference>
<name>A0A9W6ZJF5_9STRA</name>
<evidence type="ECO:0000256" key="5">
    <source>
        <dbReference type="SAM" id="MobiDB-lite"/>
    </source>
</evidence>
<dbReference type="GO" id="GO:0008234">
    <property type="term" value="F:cysteine-type peptidase activity"/>
    <property type="evidence" value="ECO:0007669"/>
    <property type="project" value="UniProtKB-KW"/>
</dbReference>
<evidence type="ECO:0000259" key="6">
    <source>
        <dbReference type="PROSITE" id="PS50600"/>
    </source>
</evidence>
<gene>
    <name evidence="7" type="ORF">TL16_g01397</name>
</gene>
<dbReference type="EMBL" id="BLQM01000031">
    <property type="protein sequence ID" value="GMH53201.1"/>
    <property type="molecule type" value="Genomic_DNA"/>
</dbReference>